<dbReference type="PROSITE" id="PS51257">
    <property type="entry name" value="PROKAR_LIPOPROTEIN"/>
    <property type="match status" value="1"/>
</dbReference>
<keyword evidence="1" id="KW-0812">Transmembrane</keyword>
<name>A0A328XPM7_9GAMM</name>
<dbReference type="RefSeq" id="WP_112055177.1">
    <property type="nucleotide sequence ID" value="NZ_QLSX01000006.1"/>
</dbReference>
<evidence type="ECO:0000313" key="2">
    <source>
        <dbReference type="EMBL" id="RAR61014.1"/>
    </source>
</evidence>
<dbReference type="EMBL" id="QLSX01000006">
    <property type="protein sequence ID" value="RAR61014.1"/>
    <property type="molecule type" value="Genomic_DNA"/>
</dbReference>
<dbReference type="Pfam" id="PF12060">
    <property type="entry name" value="DUF3541"/>
    <property type="match status" value="1"/>
</dbReference>
<comment type="caution">
    <text evidence="2">The sequence shown here is derived from an EMBL/GenBank/DDBJ whole genome shotgun (WGS) entry which is preliminary data.</text>
</comment>
<sequence>MRSSVSGYEAYHPLQSRLRWALLWLLCCLVVGCATTYPLSQQDIAAEIRARYDTAFDTLPVANQRHYAQRLYRITGDDRYLPPLQDYGRRLVASLQKDIAGLAQPGYAAHRAAGMIERYPERTQKQRRRKQMLGEWGEMIFAKYLAFRLNQARFHGLLNDKQLPEIDKVMAYLEDQPYRDFLTSPDVLEVYAAQVANLTYDLYGLGLADLRQEAKAAFRAHYPPARDAALSQASFRNKIYGMTHFVIAASDYYQHRVSAADNAWILEAFDAQIERILAETKEDIYTEVGISFQLAGLTDHPVVSHTQQALVRAYDPEARMVPGEFGSTDLARGEHRNVLAIMLMDWPERLYPGPMLLIEK</sequence>
<reference evidence="2 3" key="1">
    <citation type="submission" date="2018-06" db="EMBL/GenBank/DDBJ databases">
        <title>Comparative analysis of microorganisms from saline springs in Andes Mountain Range, Colombia.</title>
        <authorList>
            <person name="Rubin E."/>
        </authorList>
    </citation>
    <scope>NUCLEOTIDE SEQUENCE [LARGE SCALE GENOMIC DNA]</scope>
    <source>
        <strain evidence="2 3">USBA-857</strain>
    </source>
</reference>
<accession>A0A328XPM7</accession>
<proteinExistence type="predicted"/>
<dbReference type="Proteomes" id="UP000249700">
    <property type="component" value="Unassembled WGS sequence"/>
</dbReference>
<gene>
    <name evidence="2" type="ORF">BCL93_106220</name>
</gene>
<protein>
    <submittedName>
        <fullName evidence="2">Uncharacterized protein DUF3541</fullName>
    </submittedName>
</protein>
<dbReference type="OrthoDB" id="6080009at2"/>
<dbReference type="InterPro" id="IPR021928">
    <property type="entry name" value="DUF3541"/>
</dbReference>
<evidence type="ECO:0000313" key="3">
    <source>
        <dbReference type="Proteomes" id="UP000249700"/>
    </source>
</evidence>
<feature type="transmembrane region" description="Helical" evidence="1">
    <location>
        <begin position="21"/>
        <end position="39"/>
    </location>
</feature>
<keyword evidence="1" id="KW-0472">Membrane</keyword>
<evidence type="ECO:0000256" key="1">
    <source>
        <dbReference type="SAM" id="Phobius"/>
    </source>
</evidence>
<organism evidence="2 3">
    <name type="scientific">Onishia taeanensis</name>
    <dbReference type="NCBI Taxonomy" id="284577"/>
    <lineage>
        <taxon>Bacteria</taxon>
        <taxon>Pseudomonadati</taxon>
        <taxon>Pseudomonadota</taxon>
        <taxon>Gammaproteobacteria</taxon>
        <taxon>Oceanospirillales</taxon>
        <taxon>Halomonadaceae</taxon>
        <taxon>Onishia</taxon>
    </lineage>
</organism>
<keyword evidence="1" id="KW-1133">Transmembrane helix</keyword>
<dbReference type="AlphaFoldDB" id="A0A328XPM7"/>